<proteinExistence type="predicted"/>
<accession>A0A8D2BFH3</accession>
<name>A0A8D2BFH3_SCIVU</name>
<dbReference type="Ensembl" id="ENSSVLT00005014457.1">
    <property type="protein sequence ID" value="ENSSVLP00005013056.1"/>
    <property type="gene ID" value="ENSSVLG00005010365.1"/>
</dbReference>
<evidence type="ECO:0000313" key="1">
    <source>
        <dbReference type="Ensembl" id="ENSSVLP00005013056.1"/>
    </source>
</evidence>
<protein>
    <submittedName>
        <fullName evidence="1">Uncharacterized protein</fullName>
    </submittedName>
</protein>
<dbReference type="Proteomes" id="UP000694564">
    <property type="component" value="Chromosome 6"/>
</dbReference>
<sequence>ALVKIRSRSGGAHLGCLWMQLPGSLSSPGFSADLLMLDSEIRQRESPSSSSYP</sequence>
<evidence type="ECO:0000313" key="2">
    <source>
        <dbReference type="Proteomes" id="UP000694564"/>
    </source>
</evidence>
<keyword evidence="2" id="KW-1185">Reference proteome</keyword>
<reference evidence="1" key="1">
    <citation type="submission" date="2025-08" db="UniProtKB">
        <authorList>
            <consortium name="Ensembl"/>
        </authorList>
    </citation>
    <scope>IDENTIFICATION</scope>
</reference>
<dbReference type="AlphaFoldDB" id="A0A8D2BFH3"/>
<organism evidence="1 2">
    <name type="scientific">Sciurus vulgaris</name>
    <name type="common">Eurasian red squirrel</name>
    <dbReference type="NCBI Taxonomy" id="55149"/>
    <lineage>
        <taxon>Eukaryota</taxon>
        <taxon>Metazoa</taxon>
        <taxon>Chordata</taxon>
        <taxon>Craniata</taxon>
        <taxon>Vertebrata</taxon>
        <taxon>Euteleostomi</taxon>
        <taxon>Mammalia</taxon>
        <taxon>Eutheria</taxon>
        <taxon>Euarchontoglires</taxon>
        <taxon>Glires</taxon>
        <taxon>Rodentia</taxon>
        <taxon>Sciuromorpha</taxon>
        <taxon>Sciuridae</taxon>
        <taxon>Sciurinae</taxon>
        <taxon>Sciurini</taxon>
        <taxon>Sciurus</taxon>
    </lineage>
</organism>
<reference evidence="1" key="2">
    <citation type="submission" date="2025-09" db="UniProtKB">
        <authorList>
            <consortium name="Ensembl"/>
        </authorList>
    </citation>
    <scope>IDENTIFICATION</scope>
</reference>